<dbReference type="EMBL" id="PYGB01000001">
    <property type="protein sequence ID" value="PSK88611.1"/>
    <property type="molecule type" value="Genomic_DNA"/>
</dbReference>
<evidence type="ECO:0000313" key="2">
    <source>
        <dbReference type="EMBL" id="PSK88611.1"/>
    </source>
</evidence>
<dbReference type="OrthoDB" id="7853416at2"/>
<protein>
    <recommendedName>
        <fullName evidence="6">Outer membrane protein beta-barrel domain-containing protein</fullName>
    </recommendedName>
</protein>
<evidence type="ECO:0000313" key="3">
    <source>
        <dbReference type="EMBL" id="SLN22442.1"/>
    </source>
</evidence>
<keyword evidence="1" id="KW-0732">Signal</keyword>
<dbReference type="RefSeq" id="WP_085895007.1">
    <property type="nucleotide sequence ID" value="NZ_FWFY01000002.1"/>
</dbReference>
<accession>A0A1X6YIV5</accession>
<proteinExistence type="predicted"/>
<sequence length="222" mass="23184">MRPSLPLAAAFLLVATTVQAQSLTDSVEGASTGFGVSSFGLYGSAAYEVMPKLRLRGVLTGLPDFEFEGDKDDFGTEITADGSFGGIAALADYHPYGGGFRVSGGLFFSSSDLDGSGRGFEADDGMTYDDARVDASVRFENEVAPMLALGYTSGGAHGWGFESEIGLIGIGGVEVALDGTSGDPSVDAEFEADLQEMEDDANETGSDLVVYPWLSLGVSYRF</sequence>
<feature type="chain" id="PRO_5044568120" description="Outer membrane protein beta-barrel domain-containing protein" evidence="1">
    <location>
        <begin position="21"/>
        <end position="222"/>
    </location>
</feature>
<evidence type="ECO:0000313" key="4">
    <source>
        <dbReference type="Proteomes" id="UP000193495"/>
    </source>
</evidence>
<gene>
    <name evidence="2" type="ORF">CLV79_101451</name>
    <name evidence="3" type="ORF">LOS8367_00636</name>
</gene>
<feature type="signal peptide" evidence="1">
    <location>
        <begin position="1"/>
        <end position="20"/>
    </location>
</feature>
<dbReference type="EMBL" id="FWFY01000002">
    <property type="protein sequence ID" value="SLN22442.1"/>
    <property type="molecule type" value="Genomic_DNA"/>
</dbReference>
<organism evidence="3 4">
    <name type="scientific">Limimaricola soesokkakensis</name>
    <dbReference type="NCBI Taxonomy" id="1343159"/>
    <lineage>
        <taxon>Bacteria</taxon>
        <taxon>Pseudomonadati</taxon>
        <taxon>Pseudomonadota</taxon>
        <taxon>Alphaproteobacteria</taxon>
        <taxon>Rhodobacterales</taxon>
        <taxon>Paracoccaceae</taxon>
        <taxon>Limimaricola</taxon>
    </lineage>
</organism>
<keyword evidence="5" id="KW-1185">Reference proteome</keyword>
<reference evidence="2 5" key="2">
    <citation type="submission" date="2018-03" db="EMBL/GenBank/DDBJ databases">
        <title>Genomic Encyclopedia of Archaeal and Bacterial Type Strains, Phase II (KMG-II): from individual species to whole genera.</title>
        <authorList>
            <person name="Goeker M."/>
        </authorList>
    </citation>
    <scope>NUCLEOTIDE SEQUENCE [LARGE SCALE GENOMIC DNA]</scope>
    <source>
        <strain evidence="2 5">DSM 29956</strain>
    </source>
</reference>
<evidence type="ECO:0000313" key="5">
    <source>
        <dbReference type="Proteomes" id="UP000240624"/>
    </source>
</evidence>
<dbReference type="AlphaFoldDB" id="A0A1X6YIV5"/>
<reference evidence="3 4" key="1">
    <citation type="submission" date="2017-03" db="EMBL/GenBank/DDBJ databases">
        <authorList>
            <person name="Afonso C.L."/>
            <person name="Miller P.J."/>
            <person name="Scott M.A."/>
            <person name="Spackman E."/>
            <person name="Goraichik I."/>
            <person name="Dimitrov K.M."/>
            <person name="Suarez D.L."/>
            <person name="Swayne D.E."/>
        </authorList>
    </citation>
    <scope>NUCLEOTIDE SEQUENCE [LARGE SCALE GENOMIC DNA]</scope>
    <source>
        <strain evidence="3 4">CECT 8367</strain>
    </source>
</reference>
<dbReference type="Proteomes" id="UP000193495">
    <property type="component" value="Unassembled WGS sequence"/>
</dbReference>
<evidence type="ECO:0008006" key="6">
    <source>
        <dbReference type="Google" id="ProtNLM"/>
    </source>
</evidence>
<name>A0A1X6YIV5_9RHOB</name>
<dbReference type="Proteomes" id="UP000240624">
    <property type="component" value="Unassembled WGS sequence"/>
</dbReference>
<dbReference type="Gene3D" id="2.40.160.170">
    <property type="match status" value="1"/>
</dbReference>
<evidence type="ECO:0000256" key="1">
    <source>
        <dbReference type="SAM" id="SignalP"/>
    </source>
</evidence>